<evidence type="ECO:0000313" key="2">
    <source>
        <dbReference type="Proteomes" id="UP000308671"/>
    </source>
</evidence>
<accession>A0A4S8QMH5</accession>
<sequence length="144" mass="16460">MVRAQESYIVGSDTYMYNAFCFTTKATGELAMDKSQAIQILRDILIDKRSSTVLKALYLRESYELTQKTADRLMVGKWQGESHKRESASAKSISSQNGLHFFTYKRLHNGAVEDSDARSLGYHFSELILNLYFKFIKVPPQVSM</sequence>
<keyword evidence="2" id="KW-1185">Reference proteome</keyword>
<comment type="caution">
    <text evidence="1">The sequence shown here is derived from an EMBL/GenBank/DDBJ whole genome shotgun (WGS) entry which is preliminary data.</text>
</comment>
<dbReference type="Proteomes" id="UP000308671">
    <property type="component" value="Unassembled WGS sequence"/>
</dbReference>
<organism evidence="1 2">
    <name type="scientific">Botrytis galanthina</name>
    <dbReference type="NCBI Taxonomy" id="278940"/>
    <lineage>
        <taxon>Eukaryota</taxon>
        <taxon>Fungi</taxon>
        <taxon>Dikarya</taxon>
        <taxon>Ascomycota</taxon>
        <taxon>Pezizomycotina</taxon>
        <taxon>Leotiomycetes</taxon>
        <taxon>Helotiales</taxon>
        <taxon>Sclerotiniaceae</taxon>
        <taxon>Botrytis</taxon>
    </lineage>
</organism>
<evidence type="ECO:0000313" key="1">
    <source>
        <dbReference type="EMBL" id="THV44742.1"/>
    </source>
</evidence>
<dbReference type="EMBL" id="PQXL01000585">
    <property type="protein sequence ID" value="THV44742.1"/>
    <property type="molecule type" value="Genomic_DNA"/>
</dbReference>
<name>A0A4S8QMH5_9HELO</name>
<dbReference type="AlphaFoldDB" id="A0A4S8QMH5"/>
<reference evidence="1 2" key="1">
    <citation type="submission" date="2017-12" db="EMBL/GenBank/DDBJ databases">
        <title>Comparative genomics of Botrytis spp.</title>
        <authorList>
            <person name="Valero-Jimenez C.A."/>
            <person name="Tapia P."/>
            <person name="Veloso J."/>
            <person name="Silva-Moreno E."/>
            <person name="Staats M."/>
            <person name="Valdes J.H."/>
            <person name="Van Kan J.A.L."/>
        </authorList>
    </citation>
    <scope>NUCLEOTIDE SEQUENCE [LARGE SCALE GENOMIC DNA]</scope>
    <source>
        <strain evidence="1 2">MUCL435</strain>
    </source>
</reference>
<proteinExistence type="predicted"/>
<protein>
    <submittedName>
        <fullName evidence="1">Uncharacterized protein</fullName>
    </submittedName>
</protein>
<gene>
    <name evidence="1" type="ORF">BGAL_0586g00030</name>
</gene>